<keyword evidence="6" id="KW-1185">Reference proteome</keyword>
<dbReference type="PANTHER" id="PTHR12631:SF10">
    <property type="entry name" value="BETA-XYLOSIDASE-LIKE PROTEIN-RELATED"/>
    <property type="match status" value="1"/>
</dbReference>
<keyword evidence="3" id="KW-0732">Signal</keyword>
<accession>A0A1C5J248</accession>
<keyword evidence="1 5" id="KW-0378">Hydrolase</keyword>
<dbReference type="Gene3D" id="3.20.20.80">
    <property type="entry name" value="Glycosidases"/>
    <property type="match status" value="1"/>
</dbReference>
<evidence type="ECO:0000256" key="2">
    <source>
        <dbReference type="ARBA" id="ARBA00023295"/>
    </source>
</evidence>
<feature type="domain" description="Bulb-type lectin" evidence="4">
    <location>
        <begin position="400"/>
        <end position="507"/>
    </location>
</feature>
<dbReference type="PROSITE" id="PS00659">
    <property type="entry name" value="GLYCOSYL_HYDROL_F5"/>
    <property type="match status" value="1"/>
</dbReference>
<dbReference type="CDD" id="cd00028">
    <property type="entry name" value="B_lectin"/>
    <property type="match status" value="1"/>
</dbReference>
<dbReference type="InterPro" id="IPR001480">
    <property type="entry name" value="Bulb-type_lectin_dom"/>
</dbReference>
<organism evidence="5 6">
    <name type="scientific">Micromonospora siamensis</name>
    <dbReference type="NCBI Taxonomy" id="299152"/>
    <lineage>
        <taxon>Bacteria</taxon>
        <taxon>Bacillati</taxon>
        <taxon>Actinomycetota</taxon>
        <taxon>Actinomycetes</taxon>
        <taxon>Micromonosporales</taxon>
        <taxon>Micromonosporaceae</taxon>
        <taxon>Micromonospora</taxon>
    </lineage>
</organism>
<evidence type="ECO:0000313" key="5">
    <source>
        <dbReference type="EMBL" id="SCG64640.1"/>
    </source>
</evidence>
<dbReference type="InterPro" id="IPR036426">
    <property type="entry name" value="Bulb-type_lectin_dom_sf"/>
</dbReference>
<keyword evidence="2" id="KW-0326">Glycosidase</keyword>
<dbReference type="GO" id="GO:0005975">
    <property type="term" value="P:carbohydrate metabolic process"/>
    <property type="evidence" value="ECO:0007669"/>
    <property type="project" value="InterPro"/>
</dbReference>
<dbReference type="PANTHER" id="PTHR12631">
    <property type="entry name" value="ALPHA-L-IDURONIDASE"/>
    <property type="match status" value="1"/>
</dbReference>
<evidence type="ECO:0000256" key="1">
    <source>
        <dbReference type="ARBA" id="ARBA00022801"/>
    </source>
</evidence>
<dbReference type="InterPro" id="IPR051923">
    <property type="entry name" value="Glycosyl_Hydrolase_39"/>
</dbReference>
<dbReference type="Proteomes" id="UP000198210">
    <property type="component" value="Chromosome I"/>
</dbReference>
<dbReference type="SUPFAM" id="SSF51110">
    <property type="entry name" value="alpha-D-mannose-specific plant lectins"/>
    <property type="match status" value="2"/>
</dbReference>
<dbReference type="SUPFAM" id="SSF51445">
    <property type="entry name" value="(Trans)glycosidases"/>
    <property type="match status" value="1"/>
</dbReference>
<evidence type="ECO:0000259" key="4">
    <source>
        <dbReference type="PROSITE" id="PS50927"/>
    </source>
</evidence>
<dbReference type="InterPro" id="IPR018087">
    <property type="entry name" value="Glyco_hydro_5_CS"/>
</dbReference>
<dbReference type="InterPro" id="IPR017853">
    <property type="entry name" value="GH"/>
</dbReference>
<feature type="signal peptide" evidence="3">
    <location>
        <begin position="1"/>
        <end position="39"/>
    </location>
</feature>
<sequence length="511" mass="55259">MTASNAPSTFHRARRARTPLLLMLAMVTALLTGAPTATGAVPAPVPVAAATDTLNRWDVGFAEGAGMNDADLARRLDGMVSYLPGRSPLLRIDLDWWYVQDCRGCPLRWDRLDPVLAAAKARGMRVLLMLGYAPPWANGGHPSDKWFPTSDADWTAIVEATVRHVGDTVIAYEVWNEPNNSATTGYQGFGNYDGDRRARYWQLVRSAAGTVRALCPTCVVLAGASGAGTPSTATSNPNESGAWLDWAYANGYGADFDALAHHPYPAWSSGKGPADPECATRWWNMFGPPGTAPACGELAYLRSIMVKWGDGAKRIWATEYGYPTAGATGLPITTVRDHLVQGVSMWRSLPYAGPLFLYSYRDACVSTSDPECNFGVVLRDLVAKPDLHDDLSEALTEAWRPALRSGERIRRWASLLSLDGGYQLNLQGDGNLVLYRRHGAAIWASGSHDGVVLINQDDGNLVLYRADGTAVWSSGTWGNGPSTLWMQEDGNLVLYRDSDGTVTWASGSTQG</sequence>
<feature type="chain" id="PRO_5008719249" evidence="3">
    <location>
        <begin position="40"/>
        <end position="511"/>
    </location>
</feature>
<gene>
    <name evidence="5" type="ORF">GA0074704_4042</name>
</gene>
<dbReference type="Gene3D" id="2.90.10.10">
    <property type="entry name" value="Bulb-type lectin domain"/>
    <property type="match status" value="2"/>
</dbReference>
<evidence type="ECO:0000256" key="3">
    <source>
        <dbReference type="SAM" id="SignalP"/>
    </source>
</evidence>
<proteinExistence type="predicted"/>
<dbReference type="AlphaFoldDB" id="A0A1C5J248"/>
<dbReference type="EMBL" id="LT607751">
    <property type="protein sequence ID" value="SCG64640.1"/>
    <property type="molecule type" value="Genomic_DNA"/>
</dbReference>
<dbReference type="GO" id="GO:0004553">
    <property type="term" value="F:hydrolase activity, hydrolyzing O-glycosyl compounds"/>
    <property type="evidence" value="ECO:0007669"/>
    <property type="project" value="InterPro"/>
</dbReference>
<dbReference type="RefSeq" id="WP_088971940.1">
    <property type="nucleotide sequence ID" value="NZ_JBHLYF010000005.1"/>
</dbReference>
<name>A0A1C5J248_9ACTN</name>
<dbReference type="PROSITE" id="PS50927">
    <property type="entry name" value="BULB_LECTIN"/>
    <property type="match status" value="1"/>
</dbReference>
<protein>
    <submittedName>
        <fullName evidence="5">Cellulase (Glycosyl hydrolase family 5)</fullName>
    </submittedName>
</protein>
<dbReference type="SMART" id="SM00108">
    <property type="entry name" value="B_lectin"/>
    <property type="match status" value="1"/>
</dbReference>
<reference evidence="5 6" key="1">
    <citation type="submission" date="2016-06" db="EMBL/GenBank/DDBJ databases">
        <authorList>
            <person name="Kjaerup R.B."/>
            <person name="Dalgaard T.S."/>
            <person name="Juul-Madsen H.R."/>
        </authorList>
    </citation>
    <scope>NUCLEOTIDE SEQUENCE [LARGE SCALE GENOMIC DNA]</scope>
    <source>
        <strain evidence="5 6">DSM 45097</strain>
    </source>
</reference>
<evidence type="ECO:0000313" key="6">
    <source>
        <dbReference type="Proteomes" id="UP000198210"/>
    </source>
</evidence>